<dbReference type="PANTHER" id="PTHR20857">
    <property type="entry name" value="THIAMINE-PHOSPHATE PYROPHOSPHORYLASE"/>
    <property type="match status" value="1"/>
</dbReference>
<dbReference type="GO" id="GO:0009228">
    <property type="term" value="P:thiamine biosynthetic process"/>
    <property type="evidence" value="ECO:0007669"/>
    <property type="project" value="UniProtKB-KW"/>
</dbReference>
<evidence type="ECO:0000313" key="4">
    <source>
        <dbReference type="EMBL" id="TFJ86492.1"/>
    </source>
</evidence>
<feature type="domain" description="Thiamine phosphate synthase/TenI" evidence="3">
    <location>
        <begin position="40"/>
        <end position="228"/>
    </location>
</feature>
<dbReference type="AlphaFoldDB" id="A0A4D9D4K9"/>
<organism evidence="4 5">
    <name type="scientific">Nannochloropsis salina CCMP1776</name>
    <dbReference type="NCBI Taxonomy" id="1027361"/>
    <lineage>
        <taxon>Eukaryota</taxon>
        <taxon>Sar</taxon>
        <taxon>Stramenopiles</taxon>
        <taxon>Ochrophyta</taxon>
        <taxon>Eustigmatophyceae</taxon>
        <taxon>Eustigmatales</taxon>
        <taxon>Monodopsidaceae</taxon>
        <taxon>Microchloropsis</taxon>
        <taxon>Microchloropsis salina</taxon>
    </lineage>
</organism>
<evidence type="ECO:0000259" key="3">
    <source>
        <dbReference type="Pfam" id="PF02581"/>
    </source>
</evidence>
<dbReference type="Proteomes" id="UP000355283">
    <property type="component" value="Unassembled WGS sequence"/>
</dbReference>
<dbReference type="GO" id="GO:0004789">
    <property type="term" value="F:thiamine-phosphate diphosphorylase activity"/>
    <property type="evidence" value="ECO:0007669"/>
    <property type="project" value="TreeGrafter"/>
</dbReference>
<keyword evidence="5" id="KW-1185">Reference proteome</keyword>
<evidence type="ECO:0000256" key="2">
    <source>
        <dbReference type="ARBA" id="ARBA00022977"/>
    </source>
</evidence>
<accession>A0A4D9D4K9</accession>
<proteinExistence type="predicted"/>
<evidence type="ECO:0000256" key="1">
    <source>
        <dbReference type="ARBA" id="ARBA00004948"/>
    </source>
</evidence>
<dbReference type="InterPro" id="IPR013785">
    <property type="entry name" value="Aldolase_TIM"/>
</dbReference>
<dbReference type="InterPro" id="IPR036206">
    <property type="entry name" value="ThiamineP_synth_sf"/>
</dbReference>
<name>A0A4D9D4K9_9STRA</name>
<dbReference type="Pfam" id="PF02581">
    <property type="entry name" value="TMP-TENI"/>
    <property type="match status" value="1"/>
</dbReference>
<dbReference type="SUPFAM" id="SSF51391">
    <property type="entry name" value="Thiamin phosphate synthase"/>
    <property type="match status" value="1"/>
</dbReference>
<dbReference type="CDD" id="cd00564">
    <property type="entry name" value="TMP_TenI"/>
    <property type="match status" value="1"/>
</dbReference>
<comment type="pathway">
    <text evidence="1">Cofactor biosynthesis; thiamine diphosphate biosynthesis.</text>
</comment>
<dbReference type="Gene3D" id="3.20.20.70">
    <property type="entry name" value="Aldolase class I"/>
    <property type="match status" value="1"/>
</dbReference>
<dbReference type="InterPro" id="IPR022998">
    <property type="entry name" value="ThiamineP_synth_TenI"/>
</dbReference>
<sequence>MAKPLSAFGTAPFTGKAGLLGLQTPYLVYVTPPLPAKGVQDAWFEKIKQCGEAGVPVVQIRDKEMPSEALKSVVVRCREILDTASVPSGSPKTLLFLNGNPELREYSDGIHFPESSLHLVPSMRRDRERESRQEPVMGASVHSVEAAVKAASRRVDYLQQVGTMFPTGSHPEKLEVEGPALMADVDAALRQACLRERVHLCGVGGITPLNCGNVLRAGADSVAVISGITSIGGSVARTVQAFRDTFARMEEEERRALSNDT</sequence>
<comment type="caution">
    <text evidence="4">The sequence shown here is derived from an EMBL/GenBank/DDBJ whole genome shotgun (WGS) entry which is preliminary data.</text>
</comment>
<dbReference type="EMBL" id="SDOX01000008">
    <property type="protein sequence ID" value="TFJ86492.1"/>
    <property type="molecule type" value="Genomic_DNA"/>
</dbReference>
<dbReference type="GO" id="GO:0005737">
    <property type="term" value="C:cytoplasm"/>
    <property type="evidence" value="ECO:0007669"/>
    <property type="project" value="TreeGrafter"/>
</dbReference>
<gene>
    <name evidence="4" type="ORF">NSK_002149</name>
</gene>
<evidence type="ECO:0000313" key="5">
    <source>
        <dbReference type="Proteomes" id="UP000355283"/>
    </source>
</evidence>
<dbReference type="PANTHER" id="PTHR20857:SF23">
    <property type="entry name" value="THIAMINE BIOSYNTHETIC BIFUNCTIONAL ENZYME"/>
    <property type="match status" value="1"/>
</dbReference>
<reference evidence="4 5" key="1">
    <citation type="submission" date="2019-01" db="EMBL/GenBank/DDBJ databases">
        <title>Nuclear Genome Assembly of the Microalgal Biofuel strain Nannochloropsis salina CCMP1776.</title>
        <authorList>
            <person name="Hovde B."/>
        </authorList>
    </citation>
    <scope>NUCLEOTIDE SEQUENCE [LARGE SCALE GENOMIC DNA]</scope>
    <source>
        <strain evidence="4 5">CCMP1776</strain>
    </source>
</reference>
<dbReference type="OrthoDB" id="4994at2759"/>
<keyword evidence="2" id="KW-0784">Thiamine biosynthesis</keyword>
<protein>
    <recommendedName>
        <fullName evidence="3">Thiamine phosphate synthase/TenI domain-containing protein</fullName>
    </recommendedName>
</protein>